<dbReference type="PANTHER" id="PTHR36974:SF1">
    <property type="entry name" value="DOXX FAMILY MEMBRANE PROTEIN"/>
    <property type="match status" value="1"/>
</dbReference>
<keyword evidence="3" id="KW-1185">Reference proteome</keyword>
<gene>
    <name evidence="2" type="ORF">BD809_106210</name>
</gene>
<evidence type="ECO:0000256" key="1">
    <source>
        <dbReference type="SAM" id="Phobius"/>
    </source>
</evidence>
<evidence type="ECO:0000313" key="2">
    <source>
        <dbReference type="EMBL" id="TYP72956.1"/>
    </source>
</evidence>
<name>A0A5S5C3F9_9FLAO</name>
<proteinExistence type="predicted"/>
<protein>
    <submittedName>
        <fullName evidence="2">Putative membrane protein</fullName>
    </submittedName>
</protein>
<sequence length="115" mass="13809">MSWHLYLLSFILIIAGIFHLIKPKAFMRIMPLYLPYRKTLVYLSGLLEITLGILLITMEFKIYVLWCIILLLILFFPVHVHMIINKKAGLNLPKSVLIFRFFLQFILIYWVYQYL</sequence>
<organism evidence="2 3">
    <name type="scientific">Aquimarina intermedia</name>
    <dbReference type="NCBI Taxonomy" id="350814"/>
    <lineage>
        <taxon>Bacteria</taxon>
        <taxon>Pseudomonadati</taxon>
        <taxon>Bacteroidota</taxon>
        <taxon>Flavobacteriia</taxon>
        <taxon>Flavobacteriales</taxon>
        <taxon>Flavobacteriaceae</taxon>
        <taxon>Aquimarina</taxon>
    </lineage>
</organism>
<keyword evidence="1" id="KW-0812">Transmembrane</keyword>
<dbReference type="OrthoDB" id="327939at2"/>
<dbReference type="EMBL" id="VNHU01000006">
    <property type="protein sequence ID" value="TYP72956.1"/>
    <property type="molecule type" value="Genomic_DNA"/>
</dbReference>
<feature type="transmembrane region" description="Helical" evidence="1">
    <location>
        <begin position="39"/>
        <end position="57"/>
    </location>
</feature>
<comment type="caution">
    <text evidence="2">The sequence shown here is derived from an EMBL/GenBank/DDBJ whole genome shotgun (WGS) entry which is preliminary data.</text>
</comment>
<feature type="transmembrane region" description="Helical" evidence="1">
    <location>
        <begin position="6"/>
        <end position="27"/>
    </location>
</feature>
<evidence type="ECO:0000313" key="3">
    <source>
        <dbReference type="Proteomes" id="UP000324376"/>
    </source>
</evidence>
<keyword evidence="1" id="KW-1133">Transmembrane helix</keyword>
<feature type="transmembrane region" description="Helical" evidence="1">
    <location>
        <begin position="63"/>
        <end position="84"/>
    </location>
</feature>
<accession>A0A5S5C3F9</accession>
<dbReference type="Proteomes" id="UP000324376">
    <property type="component" value="Unassembled WGS sequence"/>
</dbReference>
<dbReference type="PANTHER" id="PTHR36974">
    <property type="entry name" value="MEMBRANE PROTEIN-RELATED"/>
    <property type="match status" value="1"/>
</dbReference>
<dbReference type="AlphaFoldDB" id="A0A5S5C3F9"/>
<reference evidence="2 3" key="1">
    <citation type="submission" date="2019-07" db="EMBL/GenBank/DDBJ databases">
        <title>Genomic Encyclopedia of Archaeal and Bacterial Type Strains, Phase II (KMG-II): from individual species to whole genera.</title>
        <authorList>
            <person name="Goeker M."/>
        </authorList>
    </citation>
    <scope>NUCLEOTIDE SEQUENCE [LARGE SCALE GENOMIC DNA]</scope>
    <source>
        <strain evidence="2 3">DSM 17527</strain>
    </source>
</reference>
<feature type="transmembrane region" description="Helical" evidence="1">
    <location>
        <begin position="96"/>
        <end position="112"/>
    </location>
</feature>
<keyword evidence="1" id="KW-0472">Membrane</keyword>